<keyword evidence="12 15" id="KW-0503">Monooxygenase</keyword>
<name>A0A1U9Y674_APICC</name>
<dbReference type="PANTHER" id="PTHR24292:SF84">
    <property type="entry name" value="CYTOCHROME P450 28A5-RELATED"/>
    <property type="match status" value="1"/>
</dbReference>
<evidence type="ECO:0000256" key="11">
    <source>
        <dbReference type="ARBA" id="ARBA00023004"/>
    </source>
</evidence>
<evidence type="ECO:0000256" key="3">
    <source>
        <dbReference type="ARBA" id="ARBA00004174"/>
    </source>
</evidence>
<accession>A0A1U9Y674</accession>
<evidence type="ECO:0000256" key="1">
    <source>
        <dbReference type="ARBA" id="ARBA00001971"/>
    </source>
</evidence>
<dbReference type="PRINTS" id="PR00385">
    <property type="entry name" value="P450"/>
</dbReference>
<dbReference type="InterPro" id="IPR017972">
    <property type="entry name" value="Cyt_P450_CS"/>
</dbReference>
<keyword evidence="6 14" id="KW-0349">Heme</keyword>
<protein>
    <submittedName>
        <fullName evidence="16">Cytochrome P450 9e2</fullName>
    </submittedName>
</protein>
<keyword evidence="7 14" id="KW-0479">Metal-binding</keyword>
<feature type="binding site" description="axial binding residue" evidence="14">
    <location>
        <position position="442"/>
    </location>
    <ligand>
        <name>heme</name>
        <dbReference type="ChEBI" id="CHEBI:30413"/>
    </ligand>
    <ligandPart>
        <name>Fe</name>
        <dbReference type="ChEBI" id="CHEBI:18248"/>
    </ligandPart>
</feature>
<evidence type="ECO:0000313" key="16">
    <source>
        <dbReference type="EMBL" id="AQZ36559.1"/>
    </source>
</evidence>
<dbReference type="InterPro" id="IPR001128">
    <property type="entry name" value="Cyt_P450"/>
</dbReference>
<dbReference type="GO" id="GO:0016705">
    <property type="term" value="F:oxidoreductase activity, acting on paired donors, with incorporation or reduction of molecular oxygen"/>
    <property type="evidence" value="ECO:0007669"/>
    <property type="project" value="InterPro"/>
</dbReference>
<evidence type="ECO:0000256" key="9">
    <source>
        <dbReference type="ARBA" id="ARBA00022848"/>
    </source>
</evidence>
<evidence type="ECO:0000256" key="12">
    <source>
        <dbReference type="ARBA" id="ARBA00023033"/>
    </source>
</evidence>
<dbReference type="PROSITE" id="PS00086">
    <property type="entry name" value="CYTOCHROME_P450"/>
    <property type="match status" value="1"/>
</dbReference>
<dbReference type="SUPFAM" id="SSF48264">
    <property type="entry name" value="Cytochrome P450"/>
    <property type="match status" value="1"/>
</dbReference>
<dbReference type="Gene3D" id="1.10.630.10">
    <property type="entry name" value="Cytochrome P450"/>
    <property type="match status" value="1"/>
</dbReference>
<dbReference type="PANTHER" id="PTHR24292">
    <property type="entry name" value="CYTOCHROME P450"/>
    <property type="match status" value="1"/>
</dbReference>
<evidence type="ECO:0000256" key="6">
    <source>
        <dbReference type="ARBA" id="ARBA00022617"/>
    </source>
</evidence>
<evidence type="ECO:0000256" key="4">
    <source>
        <dbReference type="ARBA" id="ARBA00004406"/>
    </source>
</evidence>
<comment type="subcellular location">
    <subcellularLocation>
        <location evidence="4">Endoplasmic reticulum membrane</location>
        <topology evidence="4">Peripheral membrane protein</topology>
    </subcellularLocation>
    <subcellularLocation>
        <location evidence="3">Microsome membrane</location>
        <topology evidence="3">Peripheral membrane protein</topology>
    </subcellularLocation>
</comment>
<dbReference type="Pfam" id="PF00067">
    <property type="entry name" value="p450"/>
    <property type="match status" value="1"/>
</dbReference>
<dbReference type="GO" id="GO:0020037">
    <property type="term" value="F:heme binding"/>
    <property type="evidence" value="ECO:0007669"/>
    <property type="project" value="InterPro"/>
</dbReference>
<keyword evidence="13" id="KW-0472">Membrane</keyword>
<comment type="similarity">
    <text evidence="5 15">Belongs to the cytochrome P450 family.</text>
</comment>
<dbReference type="SMR" id="A0A1U9Y674"/>
<sequence>MASAFLTLVTGALLLLCFYLYLKYTHWKRNGIPCSKGWYPIIGHFLPLITKKQSYSEVIEQLYHDYSNHSMVGMYKGTKPVLVLRDIELIKTVLQSNFSKFHENAVKIDPKLDPLLAKNPFFCYGELWQTGRKRLTYAFSNARLKILFAAVNEVCTKFQNFLNKQLQSSKKYEVELKSLFLKFTSEVVANAGLGIEGFCFEDDEVKSMFTNLDNNDFLDTFLIGIIVHFPFLTKLLKIKFLPQKHDRFFRTVVRKNLELRRSDPIPRNDFIQLMIDMEQTGEKIDEESVAAHAVSFYLDGVETSSVTLNFIGCQLAIHQDVQEKLRKEVRSTIEKHGGVLTFEAIKDMTYMNQVINESQRCFSALGFLGKICTDEFELQGSDGLNYRAKPGTEIVIPICGLHKDPKYWDNPEIFDPERFSDENKKNIEKMAFLPFGEGPRICVGMRMAMLQMKSCLATLMKDYKLEVSPKMQLPLRLSPNYFLSAPLGGGWVLISEA</sequence>
<dbReference type="GO" id="GO:0005789">
    <property type="term" value="C:endoplasmic reticulum membrane"/>
    <property type="evidence" value="ECO:0007669"/>
    <property type="project" value="UniProtKB-SubCell"/>
</dbReference>
<keyword evidence="11 14" id="KW-0408">Iron</keyword>
<dbReference type="PRINTS" id="PR00463">
    <property type="entry name" value="EP450I"/>
</dbReference>
<keyword evidence="9" id="KW-0492">Microsome</keyword>
<evidence type="ECO:0000256" key="10">
    <source>
        <dbReference type="ARBA" id="ARBA00023002"/>
    </source>
</evidence>
<dbReference type="InterPro" id="IPR002401">
    <property type="entry name" value="Cyt_P450_E_grp-I"/>
</dbReference>
<evidence type="ECO:0000256" key="8">
    <source>
        <dbReference type="ARBA" id="ARBA00022824"/>
    </source>
</evidence>
<proteinExistence type="evidence at transcript level"/>
<dbReference type="InterPro" id="IPR050476">
    <property type="entry name" value="Insect_CytP450_Detox"/>
</dbReference>
<dbReference type="GO" id="GO:0005506">
    <property type="term" value="F:iron ion binding"/>
    <property type="evidence" value="ECO:0007669"/>
    <property type="project" value="InterPro"/>
</dbReference>
<dbReference type="AlphaFoldDB" id="A0A1U9Y674"/>
<keyword evidence="8" id="KW-0256">Endoplasmic reticulum</keyword>
<evidence type="ECO:0000256" key="14">
    <source>
        <dbReference type="PIRSR" id="PIRSR602401-1"/>
    </source>
</evidence>
<organism evidence="16">
    <name type="scientific">Apis cerana cerana</name>
    <name type="common">Oriental honeybee</name>
    <dbReference type="NCBI Taxonomy" id="94128"/>
    <lineage>
        <taxon>Eukaryota</taxon>
        <taxon>Metazoa</taxon>
        <taxon>Ecdysozoa</taxon>
        <taxon>Arthropoda</taxon>
        <taxon>Hexapoda</taxon>
        <taxon>Insecta</taxon>
        <taxon>Pterygota</taxon>
        <taxon>Neoptera</taxon>
        <taxon>Endopterygota</taxon>
        <taxon>Hymenoptera</taxon>
        <taxon>Apocrita</taxon>
        <taxon>Aculeata</taxon>
        <taxon>Apoidea</taxon>
        <taxon>Anthophila</taxon>
        <taxon>Apidae</taxon>
        <taxon>Apis</taxon>
    </lineage>
</organism>
<dbReference type="InterPro" id="IPR036396">
    <property type="entry name" value="Cyt_P450_sf"/>
</dbReference>
<evidence type="ECO:0000256" key="5">
    <source>
        <dbReference type="ARBA" id="ARBA00010617"/>
    </source>
</evidence>
<evidence type="ECO:0000256" key="7">
    <source>
        <dbReference type="ARBA" id="ARBA00022723"/>
    </source>
</evidence>
<comment type="cofactor">
    <cofactor evidence="1 14">
        <name>heme</name>
        <dbReference type="ChEBI" id="CHEBI:30413"/>
    </cofactor>
</comment>
<evidence type="ECO:0000256" key="15">
    <source>
        <dbReference type="RuleBase" id="RU000461"/>
    </source>
</evidence>
<evidence type="ECO:0000256" key="2">
    <source>
        <dbReference type="ARBA" id="ARBA00003690"/>
    </source>
</evidence>
<evidence type="ECO:0000256" key="13">
    <source>
        <dbReference type="ARBA" id="ARBA00023136"/>
    </source>
</evidence>
<dbReference type="EMBL" id="KX394629">
    <property type="protein sequence ID" value="AQZ36559.1"/>
    <property type="molecule type" value="mRNA"/>
</dbReference>
<keyword evidence="10 15" id="KW-0560">Oxidoreductase</keyword>
<comment type="function">
    <text evidence="2">May be involved in the metabolism of insect hormones and in the breakdown of synthetic insecticides.</text>
</comment>
<dbReference type="FunFam" id="1.10.630.10:FF:000042">
    <property type="entry name" value="Cytochrome P450"/>
    <property type="match status" value="1"/>
</dbReference>
<dbReference type="CDD" id="cd11056">
    <property type="entry name" value="CYP6-like"/>
    <property type="match status" value="1"/>
</dbReference>
<reference evidence="16" key="1">
    <citation type="submission" date="2016-06" db="EMBL/GenBank/DDBJ databases">
        <title>Cloning cytochrome P450-9e2 gene of Apis cerana cerana.</title>
        <authorList>
            <person name="Jiang W."/>
            <person name="He X."/>
            <person name="Wang Z."/>
            <person name="Wu X."/>
        </authorList>
    </citation>
    <scope>NUCLEOTIDE SEQUENCE</scope>
    <source>
        <tissue evidence="16">Midgut</tissue>
    </source>
</reference>
<dbReference type="GO" id="GO:0004497">
    <property type="term" value="F:monooxygenase activity"/>
    <property type="evidence" value="ECO:0007669"/>
    <property type="project" value="UniProtKB-KW"/>
</dbReference>